<reference evidence="9" key="1">
    <citation type="submission" date="2012-03" db="EMBL/GenBank/DDBJ databases">
        <title>Complete genome of Caldisphaera lagunensis DSM 15908.</title>
        <authorList>
            <person name="Lucas S."/>
            <person name="Copeland A."/>
            <person name="Lapidus A."/>
            <person name="Glavina del Rio T."/>
            <person name="Dalin E."/>
            <person name="Tice H."/>
            <person name="Bruce D."/>
            <person name="Goodwin L."/>
            <person name="Pitluck S."/>
            <person name="Peters L."/>
            <person name="Mikhailova N."/>
            <person name="Teshima H."/>
            <person name="Kyrpides N."/>
            <person name="Mavromatis K."/>
            <person name="Ivanova N."/>
            <person name="Brettin T."/>
            <person name="Detter J.C."/>
            <person name="Han C."/>
            <person name="Larimer F."/>
            <person name="Land M."/>
            <person name="Hauser L."/>
            <person name="Markowitz V."/>
            <person name="Cheng J.-F."/>
            <person name="Hugenholtz P."/>
            <person name="Woyke T."/>
            <person name="Wu D."/>
            <person name="Spring S."/>
            <person name="Schroeder M."/>
            <person name="Brambilla E."/>
            <person name="Klenk H.-P."/>
            <person name="Eisen J.A."/>
        </authorList>
    </citation>
    <scope>NUCLEOTIDE SEQUENCE [LARGE SCALE GENOMIC DNA]</scope>
    <source>
        <strain evidence="9">DSM 15908 / JCM 11604 / IC-154</strain>
    </source>
</reference>
<feature type="transmembrane region" description="Helical" evidence="6">
    <location>
        <begin position="333"/>
        <end position="350"/>
    </location>
</feature>
<name>L0AB26_CALLD</name>
<protein>
    <submittedName>
        <fullName evidence="8">Arabinose efflux permease family protein</fullName>
    </submittedName>
</protein>
<evidence type="ECO:0000256" key="1">
    <source>
        <dbReference type="ARBA" id="ARBA00004141"/>
    </source>
</evidence>
<dbReference type="eggNOG" id="arCOG00144">
    <property type="taxonomic scope" value="Archaea"/>
</dbReference>
<evidence type="ECO:0000256" key="3">
    <source>
        <dbReference type="ARBA" id="ARBA00022692"/>
    </source>
</evidence>
<gene>
    <name evidence="8" type="ordered locus">Calag_0584</name>
</gene>
<dbReference type="AlphaFoldDB" id="L0AB26"/>
<evidence type="ECO:0000259" key="7">
    <source>
        <dbReference type="PROSITE" id="PS50850"/>
    </source>
</evidence>
<dbReference type="Pfam" id="PF07690">
    <property type="entry name" value="MFS_1"/>
    <property type="match status" value="1"/>
</dbReference>
<proteinExistence type="predicted"/>
<dbReference type="CDD" id="cd17504">
    <property type="entry name" value="MFS_MMR_MDR_like"/>
    <property type="match status" value="1"/>
</dbReference>
<keyword evidence="5 6" id="KW-0472">Membrane</keyword>
<dbReference type="GO" id="GO:0016020">
    <property type="term" value="C:membrane"/>
    <property type="evidence" value="ECO:0007669"/>
    <property type="project" value="UniProtKB-SubCell"/>
</dbReference>
<dbReference type="Gene3D" id="1.20.1250.20">
    <property type="entry name" value="MFS general substrate transporter like domains"/>
    <property type="match status" value="1"/>
</dbReference>
<dbReference type="InParanoid" id="L0AB26"/>
<feature type="transmembrane region" description="Helical" evidence="6">
    <location>
        <begin position="300"/>
        <end position="321"/>
    </location>
</feature>
<feature type="transmembrane region" description="Helical" evidence="6">
    <location>
        <begin position="195"/>
        <end position="214"/>
    </location>
</feature>
<dbReference type="InterPro" id="IPR011701">
    <property type="entry name" value="MFS"/>
</dbReference>
<dbReference type="PRINTS" id="PR01036">
    <property type="entry name" value="TCRTETB"/>
</dbReference>
<evidence type="ECO:0000256" key="2">
    <source>
        <dbReference type="ARBA" id="ARBA00022448"/>
    </source>
</evidence>
<feature type="transmembrane region" description="Helical" evidence="6">
    <location>
        <begin position="265"/>
        <end position="288"/>
    </location>
</feature>
<dbReference type="KEGG" id="clg:Calag_0584"/>
<comment type="subcellular location">
    <subcellularLocation>
        <location evidence="1">Membrane</location>
        <topology evidence="1">Multi-pass membrane protein</topology>
    </subcellularLocation>
</comment>
<feature type="transmembrane region" description="Helical" evidence="6">
    <location>
        <begin position="362"/>
        <end position="381"/>
    </location>
</feature>
<dbReference type="SUPFAM" id="SSF103473">
    <property type="entry name" value="MFS general substrate transporter"/>
    <property type="match status" value="1"/>
</dbReference>
<dbReference type="RefSeq" id="WP_015232240.1">
    <property type="nucleotide sequence ID" value="NC_019791.1"/>
</dbReference>
<dbReference type="GO" id="GO:0022857">
    <property type="term" value="F:transmembrane transporter activity"/>
    <property type="evidence" value="ECO:0007669"/>
    <property type="project" value="InterPro"/>
</dbReference>
<feature type="transmembrane region" description="Helical" evidence="6">
    <location>
        <begin position="47"/>
        <end position="65"/>
    </location>
</feature>
<feature type="transmembrane region" description="Helical" evidence="6">
    <location>
        <begin position="133"/>
        <end position="156"/>
    </location>
</feature>
<dbReference type="InterPro" id="IPR020846">
    <property type="entry name" value="MFS_dom"/>
</dbReference>
<dbReference type="HOGENOM" id="CLU_000960_34_0_2"/>
<dbReference type="PANTHER" id="PTHR42718:SF9">
    <property type="entry name" value="MAJOR FACILITATOR SUPERFAMILY MULTIDRUG TRANSPORTER MFSC"/>
    <property type="match status" value="1"/>
</dbReference>
<feature type="transmembrane region" description="Helical" evidence="6">
    <location>
        <begin position="441"/>
        <end position="463"/>
    </location>
</feature>
<evidence type="ECO:0000256" key="4">
    <source>
        <dbReference type="ARBA" id="ARBA00022989"/>
    </source>
</evidence>
<dbReference type="GeneID" id="14211844"/>
<dbReference type="PROSITE" id="PS50850">
    <property type="entry name" value="MFS"/>
    <property type="match status" value="1"/>
</dbReference>
<dbReference type="OrthoDB" id="117970at2157"/>
<feature type="transmembrane region" description="Helical" evidence="6">
    <location>
        <begin position="226"/>
        <end position="245"/>
    </location>
</feature>
<feature type="transmembrane region" description="Helical" evidence="6">
    <location>
        <begin position="77"/>
        <end position="94"/>
    </location>
</feature>
<keyword evidence="3 6" id="KW-0812">Transmembrane</keyword>
<evidence type="ECO:0000256" key="6">
    <source>
        <dbReference type="SAM" id="Phobius"/>
    </source>
</evidence>
<feature type="transmembrane region" description="Helical" evidence="6">
    <location>
        <begin position="106"/>
        <end position="126"/>
    </location>
</feature>
<feature type="transmembrane region" description="Helical" evidence="6">
    <location>
        <begin position="401"/>
        <end position="421"/>
    </location>
</feature>
<dbReference type="InterPro" id="IPR036259">
    <property type="entry name" value="MFS_trans_sf"/>
</dbReference>
<accession>L0AB26</accession>
<dbReference type="EMBL" id="CP003378">
    <property type="protein sequence ID" value="AFZ70342.1"/>
    <property type="molecule type" value="Genomic_DNA"/>
</dbReference>
<feature type="domain" description="Major facilitator superfamily (MFS) profile" evidence="7">
    <location>
        <begin position="11"/>
        <end position="468"/>
    </location>
</feature>
<sequence precursor="true">MQKDPENPFLVLGVLTFTTALTSYVEAMVIPSLPHIEQALSATNEEAAWIVSAYLVVGAAIAPLFGKMGDTFGKKKLYLISLTLYSLAVLFAGFSPNVYFLIGSRAIQGFGFSIFPLSIAIITDIFPKERVALAQGILSAMVAIGMTIGIIAGAYIEEYLGWRAMFHIAFGIALISIIISYLSIGPHPPVKKEKIDYFSTTLLSIGTALILIYLTEAPYKGWISLYQLPIIVSGLALFIGFLVYITKSTNPLIRPDLLKIKNVMVANLAGLFSGVTMFTLYLAVIYYAEEPTPYGLGLSVINAAFSLLPATLAMIILAPLVGLAVSSIGPKPVLIYGSIVSLIGFSLFIFNRSGTLPLVLDSFVTGIGIISIMTPIVNMIAISMPEDSVTVGLGFNTMVRFLGSSIGPVMTANLMTTYVAYASYYLPKYGFSFFTEAGPVAFNYTFLIGIIFSFLTFVTALFMKNYTPKQK</sequence>
<dbReference type="FunCoup" id="L0AB26">
    <property type="interactions" value="31"/>
</dbReference>
<dbReference type="Proteomes" id="UP000010469">
    <property type="component" value="Chromosome"/>
</dbReference>
<evidence type="ECO:0000256" key="5">
    <source>
        <dbReference type="ARBA" id="ARBA00023136"/>
    </source>
</evidence>
<evidence type="ECO:0000313" key="9">
    <source>
        <dbReference type="Proteomes" id="UP000010469"/>
    </source>
</evidence>
<keyword evidence="4 6" id="KW-1133">Transmembrane helix</keyword>
<evidence type="ECO:0000313" key="8">
    <source>
        <dbReference type="EMBL" id="AFZ70342.1"/>
    </source>
</evidence>
<dbReference type="PANTHER" id="PTHR42718">
    <property type="entry name" value="MAJOR FACILITATOR SUPERFAMILY MULTIDRUG TRANSPORTER MFSC"/>
    <property type="match status" value="1"/>
</dbReference>
<feature type="transmembrane region" description="Helical" evidence="6">
    <location>
        <begin position="162"/>
        <end position="183"/>
    </location>
</feature>
<keyword evidence="9" id="KW-1185">Reference proteome</keyword>
<organism evidence="8 9">
    <name type="scientific">Caldisphaera lagunensis (strain DSM 15908 / JCM 11604 / ANMR 0165 / IC-154)</name>
    <dbReference type="NCBI Taxonomy" id="1056495"/>
    <lineage>
        <taxon>Archaea</taxon>
        <taxon>Thermoproteota</taxon>
        <taxon>Thermoprotei</taxon>
        <taxon>Acidilobales</taxon>
        <taxon>Caldisphaeraceae</taxon>
        <taxon>Caldisphaera</taxon>
    </lineage>
</organism>
<keyword evidence="2" id="KW-0813">Transport</keyword>